<accession>A0A1J1DXA8</accession>
<evidence type="ECO:0000313" key="8">
    <source>
        <dbReference type="EMBL" id="BAV94487.1"/>
    </source>
</evidence>
<dbReference type="PANTHER" id="PTHR46383:SF1">
    <property type="entry name" value="ASPARTATE AMINOTRANSFERASE"/>
    <property type="match status" value="1"/>
</dbReference>
<dbReference type="GO" id="GO:0008483">
    <property type="term" value="F:transaminase activity"/>
    <property type="evidence" value="ECO:0007669"/>
    <property type="project" value="UniProtKB-KW"/>
</dbReference>
<organism evidence="8 9">
    <name type="scientific">Ichthyobacterium seriolicida</name>
    <dbReference type="NCBI Taxonomy" id="242600"/>
    <lineage>
        <taxon>Bacteria</taxon>
        <taxon>Pseudomonadati</taxon>
        <taxon>Bacteroidota</taxon>
        <taxon>Flavobacteriia</taxon>
        <taxon>Flavobacteriales</taxon>
        <taxon>Ichthyobacteriaceae</taxon>
        <taxon>Ichthyobacterium</taxon>
    </lineage>
</organism>
<dbReference type="AlphaFoldDB" id="A0A1J1DXA8"/>
<dbReference type="FunFam" id="3.40.640.10:FF:000033">
    <property type="entry name" value="Aspartate aminotransferase"/>
    <property type="match status" value="1"/>
</dbReference>
<dbReference type="CDD" id="cd00609">
    <property type="entry name" value="AAT_like"/>
    <property type="match status" value="1"/>
</dbReference>
<keyword evidence="5" id="KW-0663">Pyridoxal phosphate</keyword>
<protein>
    <recommendedName>
        <fullName evidence="6">Aminotransferase</fullName>
        <ecNumber evidence="6">2.6.1.-</ecNumber>
    </recommendedName>
</protein>
<evidence type="ECO:0000256" key="3">
    <source>
        <dbReference type="ARBA" id="ARBA00022576"/>
    </source>
</evidence>
<dbReference type="PROSITE" id="PS00105">
    <property type="entry name" value="AA_TRANSFER_CLASS_1"/>
    <property type="match status" value="1"/>
</dbReference>
<keyword evidence="3 6" id="KW-0032">Aminotransferase</keyword>
<dbReference type="PANTHER" id="PTHR46383">
    <property type="entry name" value="ASPARTATE AMINOTRANSFERASE"/>
    <property type="match status" value="1"/>
</dbReference>
<dbReference type="GO" id="GO:0030170">
    <property type="term" value="F:pyridoxal phosphate binding"/>
    <property type="evidence" value="ECO:0007669"/>
    <property type="project" value="InterPro"/>
</dbReference>
<keyword evidence="9" id="KW-1185">Reference proteome</keyword>
<evidence type="ECO:0000259" key="7">
    <source>
        <dbReference type="Pfam" id="PF00155"/>
    </source>
</evidence>
<reference evidence="8 9" key="1">
    <citation type="submission" date="2014-03" db="EMBL/GenBank/DDBJ databases">
        <title>complete genome sequence of Flavobacteriaceae bacterium JBKA-6.</title>
        <authorList>
            <person name="Takano T."/>
            <person name="Nakamura Y."/>
            <person name="Takuma S."/>
            <person name="Yasuike M."/>
            <person name="Matsuyama T."/>
            <person name="Sakai T."/>
            <person name="Fujiwara A."/>
            <person name="Kimoto K."/>
            <person name="Fukuda Y."/>
            <person name="Kondo H."/>
            <person name="Hirono I."/>
            <person name="Nakayasu C."/>
        </authorList>
    </citation>
    <scope>NUCLEOTIDE SEQUENCE [LARGE SCALE GENOMIC DNA]</scope>
    <source>
        <strain evidence="8 9">JBKA-6</strain>
    </source>
</reference>
<proteinExistence type="inferred from homology"/>
<dbReference type="KEGG" id="ise:JBKA6_0474"/>
<dbReference type="EC" id="2.6.1.-" evidence="6"/>
<dbReference type="Gene3D" id="3.90.1150.10">
    <property type="entry name" value="Aspartate Aminotransferase, domain 1"/>
    <property type="match status" value="1"/>
</dbReference>
<dbReference type="InterPro" id="IPR015421">
    <property type="entry name" value="PyrdxlP-dep_Trfase_major"/>
</dbReference>
<dbReference type="Pfam" id="PF00155">
    <property type="entry name" value="Aminotran_1_2"/>
    <property type="match status" value="1"/>
</dbReference>
<evidence type="ECO:0000256" key="5">
    <source>
        <dbReference type="ARBA" id="ARBA00022898"/>
    </source>
</evidence>
<dbReference type="Proteomes" id="UP000243197">
    <property type="component" value="Chromosome"/>
</dbReference>
<gene>
    <name evidence="8" type="ORF">JBKA6_0474</name>
</gene>
<dbReference type="InterPro" id="IPR015422">
    <property type="entry name" value="PyrdxlP-dep_Trfase_small"/>
</dbReference>
<evidence type="ECO:0000256" key="4">
    <source>
        <dbReference type="ARBA" id="ARBA00022679"/>
    </source>
</evidence>
<evidence type="ECO:0000256" key="6">
    <source>
        <dbReference type="RuleBase" id="RU000481"/>
    </source>
</evidence>
<keyword evidence="4 6" id="KW-0808">Transferase</keyword>
<dbReference type="InterPro" id="IPR004838">
    <property type="entry name" value="NHTrfase_class1_PyrdxlP-BS"/>
</dbReference>
<comment type="similarity">
    <text evidence="2 6">Belongs to the class-I pyridoxal-phosphate-dependent aminotransferase family.</text>
</comment>
<dbReference type="GO" id="GO:0006520">
    <property type="term" value="P:amino acid metabolic process"/>
    <property type="evidence" value="ECO:0007669"/>
    <property type="project" value="InterPro"/>
</dbReference>
<name>A0A1J1DXA8_9FLAO</name>
<dbReference type="Gene3D" id="3.40.640.10">
    <property type="entry name" value="Type I PLP-dependent aspartate aminotransferase-like (Major domain)"/>
    <property type="match status" value="1"/>
</dbReference>
<dbReference type="InterPro" id="IPR050596">
    <property type="entry name" value="AspAT/PAT-like"/>
</dbReference>
<comment type="cofactor">
    <cofactor evidence="1 6">
        <name>pyridoxal 5'-phosphate</name>
        <dbReference type="ChEBI" id="CHEBI:597326"/>
    </cofactor>
</comment>
<sequence>MSASQTIAMSIKARELKEQGKDVINLSLGEPDFDIPTFVKDEAKKAIDDNFSKYTPVPGYMDLRKAIAEKLKRDNNLDYSPSQIVVSTGAKQSIINALMALINPGDEVIIPAPYWVSYIEMVKLVDGIPLVIPTSTDSDFKITAQQLESVITQKTKAFIFSSPCNPSGSVYSREELKSLAEVFARHKNVFIISDEIYEYINFSAKHESIAQFEELYNRVITINGLSKSFAMTGWRIGYLAASESIAKACDKIQSQTTSGTCSIAQRAAILAVKATPSSIGYMRDAFLSRRDLVIRELSKIDGFKLNNPQGAFYIFPDISHFFGRELKGRTISNADDFSMFLLEQANVATVSGNAFGSPNCIRISYATSEEQLIKAIEKIRQALS</sequence>
<dbReference type="InterPro" id="IPR015424">
    <property type="entry name" value="PyrdxlP-dep_Trfase"/>
</dbReference>
<evidence type="ECO:0000313" key="9">
    <source>
        <dbReference type="Proteomes" id="UP000243197"/>
    </source>
</evidence>
<dbReference type="InterPro" id="IPR004839">
    <property type="entry name" value="Aminotransferase_I/II_large"/>
</dbReference>
<feature type="domain" description="Aminotransferase class I/classII large" evidence="7">
    <location>
        <begin position="21"/>
        <end position="379"/>
    </location>
</feature>
<dbReference type="SUPFAM" id="SSF53383">
    <property type="entry name" value="PLP-dependent transferases"/>
    <property type="match status" value="1"/>
</dbReference>
<dbReference type="EMBL" id="AP014564">
    <property type="protein sequence ID" value="BAV94487.1"/>
    <property type="molecule type" value="Genomic_DNA"/>
</dbReference>
<evidence type="ECO:0000256" key="1">
    <source>
        <dbReference type="ARBA" id="ARBA00001933"/>
    </source>
</evidence>
<evidence type="ECO:0000256" key="2">
    <source>
        <dbReference type="ARBA" id="ARBA00007441"/>
    </source>
</evidence>